<dbReference type="AlphaFoldDB" id="A0A2K2UCM1"/>
<dbReference type="Pfam" id="PF01613">
    <property type="entry name" value="Flavin_Reduct"/>
    <property type="match status" value="1"/>
</dbReference>
<dbReference type="InterPro" id="IPR002563">
    <property type="entry name" value="Flavin_Rdtase-like_dom"/>
</dbReference>
<dbReference type="SUPFAM" id="SSF50475">
    <property type="entry name" value="FMN-binding split barrel"/>
    <property type="match status" value="1"/>
</dbReference>
<name>A0A2K2UCM1_9ACTN</name>
<keyword evidence="4" id="KW-1185">Reference proteome</keyword>
<dbReference type="Gene3D" id="2.30.110.10">
    <property type="entry name" value="Electron Transport, Fmn-binding Protein, Chain A"/>
    <property type="match status" value="1"/>
</dbReference>
<comment type="similarity">
    <text evidence="1">Belongs to the flavoredoxin family.</text>
</comment>
<feature type="domain" description="Flavin reductase like" evidence="2">
    <location>
        <begin position="20"/>
        <end position="164"/>
    </location>
</feature>
<dbReference type="GO" id="GO:0016646">
    <property type="term" value="F:oxidoreductase activity, acting on the CH-NH group of donors, NAD or NADP as acceptor"/>
    <property type="evidence" value="ECO:0007669"/>
    <property type="project" value="UniProtKB-ARBA"/>
</dbReference>
<reference evidence="4" key="1">
    <citation type="submission" date="2018-01" db="EMBL/GenBank/DDBJ databases">
        <title>Rubneribacter badeniensis gen. nov., sp. nov., and Colonibacter rubneri, gen. nov., sp. nov., WGS of new members of the Eggerthellaceae.</title>
        <authorList>
            <person name="Danylec N."/>
            <person name="Stoll D.A."/>
            <person name="Doetsch A."/>
            <person name="Kulling S.E."/>
            <person name="Huch M."/>
        </authorList>
    </citation>
    <scope>NUCLEOTIDE SEQUENCE [LARGE SCALE GENOMIC DNA]</scope>
    <source>
        <strain evidence="4">ResAG-96</strain>
    </source>
</reference>
<dbReference type="InterPro" id="IPR052174">
    <property type="entry name" value="Flavoredoxin"/>
</dbReference>
<gene>
    <name evidence="3" type="ORF">C2L71_04425</name>
</gene>
<evidence type="ECO:0000259" key="2">
    <source>
        <dbReference type="Pfam" id="PF01613"/>
    </source>
</evidence>
<dbReference type="PANTHER" id="PTHR43567">
    <property type="entry name" value="FLAVOREDOXIN-RELATED-RELATED"/>
    <property type="match status" value="1"/>
</dbReference>
<dbReference type="InterPro" id="IPR012349">
    <property type="entry name" value="Split_barrel_FMN-bd"/>
</dbReference>
<dbReference type="Proteomes" id="UP000236197">
    <property type="component" value="Unassembled WGS sequence"/>
</dbReference>
<dbReference type="PANTHER" id="PTHR43567:SF5">
    <property type="entry name" value="HYPOTHETICAL CYTOSOLIC PROTEIN"/>
    <property type="match status" value="1"/>
</dbReference>
<dbReference type="GO" id="GO:0010181">
    <property type="term" value="F:FMN binding"/>
    <property type="evidence" value="ECO:0007669"/>
    <property type="project" value="InterPro"/>
</dbReference>
<evidence type="ECO:0000313" key="3">
    <source>
        <dbReference type="EMBL" id="PNV68085.1"/>
    </source>
</evidence>
<comment type="caution">
    <text evidence="3">The sequence shown here is derived from an EMBL/GenBank/DDBJ whole genome shotgun (WGS) entry which is preliminary data.</text>
</comment>
<proteinExistence type="inferred from homology"/>
<dbReference type="EMBL" id="PPEK01000003">
    <property type="protein sequence ID" value="PNV68085.1"/>
    <property type="molecule type" value="Genomic_DNA"/>
</dbReference>
<organism evidence="3 4">
    <name type="scientific">Enteroscipio rubneri</name>
    <dbReference type="NCBI Taxonomy" id="2070686"/>
    <lineage>
        <taxon>Bacteria</taxon>
        <taxon>Bacillati</taxon>
        <taxon>Actinomycetota</taxon>
        <taxon>Coriobacteriia</taxon>
        <taxon>Eggerthellales</taxon>
        <taxon>Eggerthellaceae</taxon>
        <taxon>Enteroscipio</taxon>
    </lineage>
</organism>
<sequence length="166" mass="18538">MREINAGEIDRNVFDLIGSDWMLVAAGDERRANAMTASWGGLGVVWGRPAATIYLRPQRYTKEFVDVQSTFSLSFFGEGYRDALKYFGSVSGRDEEKIAKSGLSTAFADGTPYFTEASLVFVCRKAYAQPLEEGCFVDNQAISAWYPQKDFHTLYIGSIEKVLVQD</sequence>
<evidence type="ECO:0000313" key="4">
    <source>
        <dbReference type="Proteomes" id="UP000236197"/>
    </source>
</evidence>
<evidence type="ECO:0000256" key="1">
    <source>
        <dbReference type="ARBA" id="ARBA00038054"/>
    </source>
</evidence>
<protein>
    <submittedName>
        <fullName evidence="3">Flavin reductase</fullName>
    </submittedName>
</protein>
<accession>A0A2K2UCM1</accession>
<dbReference type="RefSeq" id="WP_103264562.1">
    <property type="nucleotide sequence ID" value="NZ_CABMLE010000003.1"/>
</dbReference>
<dbReference type="OrthoDB" id="9792436at2"/>